<dbReference type="Proteomes" id="UP001431783">
    <property type="component" value="Unassembled WGS sequence"/>
</dbReference>
<sequence length="102" mass="12004">MKDHDFICDFIEIYKSNPCLWDKKDPQYHNSNIREAAYTCLLEKFKEYDGNATKATVKSKINSLRSTFQKEFKEVKDSERSGAGIIEVYKVIMVLRTSYVHR</sequence>
<accession>A0AAW1VFR3</accession>
<dbReference type="InterPro" id="IPR006578">
    <property type="entry name" value="MADF-dom"/>
</dbReference>
<organism evidence="2 3">
    <name type="scientific">Henosepilachna vigintioctopunctata</name>
    <dbReference type="NCBI Taxonomy" id="420089"/>
    <lineage>
        <taxon>Eukaryota</taxon>
        <taxon>Metazoa</taxon>
        <taxon>Ecdysozoa</taxon>
        <taxon>Arthropoda</taxon>
        <taxon>Hexapoda</taxon>
        <taxon>Insecta</taxon>
        <taxon>Pterygota</taxon>
        <taxon>Neoptera</taxon>
        <taxon>Endopterygota</taxon>
        <taxon>Coleoptera</taxon>
        <taxon>Polyphaga</taxon>
        <taxon>Cucujiformia</taxon>
        <taxon>Coccinelloidea</taxon>
        <taxon>Coccinellidae</taxon>
        <taxon>Epilachninae</taxon>
        <taxon>Epilachnini</taxon>
        <taxon>Henosepilachna</taxon>
    </lineage>
</organism>
<keyword evidence="3" id="KW-1185">Reference proteome</keyword>
<dbReference type="AlphaFoldDB" id="A0AAW1VFR3"/>
<evidence type="ECO:0000259" key="1">
    <source>
        <dbReference type="PROSITE" id="PS51029"/>
    </source>
</evidence>
<gene>
    <name evidence="2" type="ORF">WA026_013444</name>
</gene>
<proteinExistence type="predicted"/>
<dbReference type="SMART" id="SM00595">
    <property type="entry name" value="MADF"/>
    <property type="match status" value="1"/>
</dbReference>
<evidence type="ECO:0000313" key="2">
    <source>
        <dbReference type="EMBL" id="KAK9891125.1"/>
    </source>
</evidence>
<dbReference type="Pfam" id="PF10545">
    <property type="entry name" value="MADF_DNA_bdg"/>
    <property type="match status" value="1"/>
</dbReference>
<dbReference type="PANTHER" id="PTHR21505:SF8">
    <property type="entry name" value="DPT-YFP REPRESSOR BY OVEREXPRESSION, ISOFORM D-RELATED"/>
    <property type="match status" value="1"/>
</dbReference>
<comment type="caution">
    <text evidence="2">The sequence shown here is derived from an EMBL/GenBank/DDBJ whole genome shotgun (WGS) entry which is preliminary data.</text>
</comment>
<dbReference type="PANTHER" id="PTHR21505">
    <property type="entry name" value="MADF DOMAIN-CONTAINING PROTEIN-RELATED"/>
    <property type="match status" value="1"/>
</dbReference>
<dbReference type="EMBL" id="JARQZJ010000127">
    <property type="protein sequence ID" value="KAK9891125.1"/>
    <property type="molecule type" value="Genomic_DNA"/>
</dbReference>
<name>A0AAW1VFR3_9CUCU</name>
<dbReference type="PROSITE" id="PS51029">
    <property type="entry name" value="MADF"/>
    <property type="match status" value="1"/>
</dbReference>
<evidence type="ECO:0000313" key="3">
    <source>
        <dbReference type="Proteomes" id="UP001431783"/>
    </source>
</evidence>
<reference evidence="2 3" key="1">
    <citation type="submission" date="2023-03" db="EMBL/GenBank/DDBJ databases">
        <title>Genome insight into feeding habits of ladybird beetles.</title>
        <authorList>
            <person name="Li H.-S."/>
            <person name="Huang Y.-H."/>
            <person name="Pang H."/>
        </authorList>
    </citation>
    <scope>NUCLEOTIDE SEQUENCE [LARGE SCALE GENOMIC DNA]</scope>
    <source>
        <strain evidence="2">SYSU_2023b</strain>
        <tissue evidence="2">Whole body</tissue>
    </source>
</reference>
<protein>
    <recommendedName>
        <fullName evidence="1">MADF domain-containing protein</fullName>
    </recommendedName>
</protein>
<feature type="domain" description="MADF" evidence="1">
    <location>
        <begin position="9"/>
        <end position="100"/>
    </location>
</feature>